<evidence type="ECO:0000256" key="4">
    <source>
        <dbReference type="ARBA" id="ARBA00022723"/>
    </source>
</evidence>
<evidence type="ECO:0000256" key="1">
    <source>
        <dbReference type="ARBA" id="ARBA00001970"/>
    </source>
</evidence>
<comment type="similarity">
    <text evidence="8">Belongs to the DyP-type peroxidase family.</text>
</comment>
<accession>A0A2I2F268</accession>
<dbReference type="Pfam" id="PF20628">
    <property type="entry name" value="Dyp_perox_C"/>
    <property type="match status" value="1"/>
</dbReference>
<feature type="domain" description="DyP dimeric alpha+beta barrel" evidence="10">
    <location>
        <begin position="9"/>
        <end position="156"/>
    </location>
</feature>
<evidence type="ECO:0000313" key="11">
    <source>
        <dbReference type="EMBL" id="PLB34733.1"/>
    </source>
</evidence>
<dbReference type="InterPro" id="IPR049509">
    <property type="entry name" value="DyP_N"/>
</dbReference>
<keyword evidence="4" id="KW-0479">Metal-binding</keyword>
<dbReference type="AlphaFoldDB" id="A0A2I2F268"/>
<sequence length="445" mass="50776">MANDMDKSDMQGDIWPGLLKKYEEFVLFEIKDAADFKDRLKEMVSKKQITTAQDALSTRKRVSGSGKEVEMSGVNIAFTSKGMVKLDRDELRDDPFIKGMYTDMVSEGRDTDEEWDGCWRQDVHGVLLICGTEKKVQSTRERIIKTSLGSSIAVVGKPMAGATLPKKKDIHDPEHFGFRDGVSQPILKGLDDDKIKEEGVQKTFTAPGTILINNPGFYDDNKKWWEPDWAKNGSYFVLRKMGQDVPKFHKYCEATARQLGFTQDEFEARLVGRWKNGAPVEKYPFESSTFDGNLNDWDYEDPDKQTNCPFAAHIRKTNPRIGIGNTTKNLMMRRGIPYGPVWEPGKNDQVERGLLFTCYQSAIKNGFQFVMNRWVYNHGFPHDRNGQDAIIGQDIKGAVEEEDKKLRLKLLDKKGLEREISFTTFISVKGGEYFFTPPLQFIRGL</sequence>
<dbReference type="PANTHER" id="PTHR30521:SF4">
    <property type="entry name" value="DEFERROCHELATASE"/>
    <property type="match status" value="1"/>
</dbReference>
<keyword evidence="2 11" id="KW-0575">Peroxidase</keyword>
<dbReference type="PANTHER" id="PTHR30521">
    <property type="entry name" value="DEFERROCHELATASE/PEROXIDASE"/>
    <property type="match status" value="1"/>
</dbReference>
<evidence type="ECO:0000256" key="6">
    <source>
        <dbReference type="ARBA" id="ARBA00023002"/>
    </source>
</evidence>
<dbReference type="GO" id="GO:0020037">
    <property type="term" value="F:heme binding"/>
    <property type="evidence" value="ECO:0007669"/>
    <property type="project" value="InterPro"/>
</dbReference>
<feature type="domain" description="Dyp-type peroxidase C-terminal" evidence="9">
    <location>
        <begin position="226"/>
        <end position="375"/>
    </location>
</feature>
<keyword evidence="12" id="KW-1185">Reference proteome</keyword>
<dbReference type="NCBIfam" id="TIGR01413">
    <property type="entry name" value="Dyp_perox_fam"/>
    <property type="match status" value="1"/>
</dbReference>
<dbReference type="SUPFAM" id="SSF54909">
    <property type="entry name" value="Dimeric alpha+beta barrel"/>
    <property type="match status" value="1"/>
</dbReference>
<dbReference type="EMBL" id="KZ559173">
    <property type="protein sequence ID" value="PLB34733.1"/>
    <property type="molecule type" value="Genomic_DNA"/>
</dbReference>
<dbReference type="RefSeq" id="XP_024668745.1">
    <property type="nucleotide sequence ID" value="XM_024815442.1"/>
</dbReference>
<keyword evidence="5" id="KW-0732">Signal</keyword>
<dbReference type="OrthoDB" id="3207336at2759"/>
<evidence type="ECO:0000259" key="10">
    <source>
        <dbReference type="Pfam" id="PF21105"/>
    </source>
</evidence>
<dbReference type="GO" id="GO:0046872">
    <property type="term" value="F:metal ion binding"/>
    <property type="evidence" value="ECO:0007669"/>
    <property type="project" value="UniProtKB-KW"/>
</dbReference>
<evidence type="ECO:0000259" key="9">
    <source>
        <dbReference type="Pfam" id="PF20628"/>
    </source>
</evidence>
<evidence type="ECO:0000256" key="7">
    <source>
        <dbReference type="ARBA" id="ARBA00023004"/>
    </source>
</evidence>
<evidence type="ECO:0000256" key="2">
    <source>
        <dbReference type="ARBA" id="ARBA00022559"/>
    </source>
</evidence>
<dbReference type="Pfam" id="PF21105">
    <property type="entry name" value="DyP_N"/>
    <property type="match status" value="1"/>
</dbReference>
<evidence type="ECO:0000256" key="8">
    <source>
        <dbReference type="ARBA" id="ARBA00025737"/>
    </source>
</evidence>
<proteinExistence type="inferred from homology"/>
<dbReference type="GO" id="GO:0004601">
    <property type="term" value="F:peroxidase activity"/>
    <property type="evidence" value="ECO:0007669"/>
    <property type="project" value="UniProtKB-KW"/>
</dbReference>
<keyword evidence="6" id="KW-0560">Oxidoreductase</keyword>
<evidence type="ECO:0000256" key="5">
    <source>
        <dbReference type="ARBA" id="ARBA00022729"/>
    </source>
</evidence>
<dbReference type="STRING" id="41067.A0A2I2F268"/>
<evidence type="ECO:0000313" key="12">
    <source>
        <dbReference type="Proteomes" id="UP000234585"/>
    </source>
</evidence>
<protein>
    <submittedName>
        <fullName evidence="11">Dyp-type peroxidase</fullName>
    </submittedName>
</protein>
<dbReference type="InterPro" id="IPR011008">
    <property type="entry name" value="Dimeric_a/b-barrel"/>
</dbReference>
<dbReference type="GO" id="GO:0005829">
    <property type="term" value="C:cytosol"/>
    <property type="evidence" value="ECO:0007669"/>
    <property type="project" value="TreeGrafter"/>
</dbReference>
<name>A0A2I2F268_ASPCN</name>
<organism evidence="11 12">
    <name type="scientific">Aspergillus candidus</name>
    <dbReference type="NCBI Taxonomy" id="41067"/>
    <lineage>
        <taxon>Eukaryota</taxon>
        <taxon>Fungi</taxon>
        <taxon>Dikarya</taxon>
        <taxon>Ascomycota</taxon>
        <taxon>Pezizomycotina</taxon>
        <taxon>Eurotiomycetes</taxon>
        <taxon>Eurotiomycetidae</taxon>
        <taxon>Eurotiales</taxon>
        <taxon>Aspergillaceae</taxon>
        <taxon>Aspergillus</taxon>
        <taxon>Aspergillus subgen. Circumdati</taxon>
    </lineage>
</organism>
<dbReference type="Proteomes" id="UP000234585">
    <property type="component" value="Unassembled WGS sequence"/>
</dbReference>
<evidence type="ECO:0000256" key="3">
    <source>
        <dbReference type="ARBA" id="ARBA00022617"/>
    </source>
</evidence>
<keyword evidence="7" id="KW-0408">Iron</keyword>
<dbReference type="InterPro" id="IPR006314">
    <property type="entry name" value="Dyp_peroxidase"/>
</dbReference>
<keyword evidence="3" id="KW-0349">Heme</keyword>
<gene>
    <name evidence="11" type="ORF">BDW47DRAFT_120088</name>
</gene>
<dbReference type="PROSITE" id="PS51404">
    <property type="entry name" value="DYP_PEROXIDASE"/>
    <property type="match status" value="1"/>
</dbReference>
<reference evidence="11 12" key="1">
    <citation type="submission" date="2017-12" db="EMBL/GenBank/DDBJ databases">
        <authorList>
            <consortium name="DOE Joint Genome Institute"/>
            <person name="Haridas S."/>
            <person name="Kjaerbolling I."/>
            <person name="Vesth T.C."/>
            <person name="Frisvad J.C."/>
            <person name="Nybo J.L."/>
            <person name="Theobald S."/>
            <person name="Kuo A."/>
            <person name="Bowyer P."/>
            <person name="Matsuda Y."/>
            <person name="Mondo S."/>
            <person name="Lyhne E.K."/>
            <person name="Kogle M.E."/>
            <person name="Clum A."/>
            <person name="Lipzen A."/>
            <person name="Salamov A."/>
            <person name="Ngan C.Y."/>
            <person name="Daum C."/>
            <person name="Chiniquy J."/>
            <person name="Barry K."/>
            <person name="LaButti K."/>
            <person name="Simmons B.A."/>
            <person name="Magnuson J.K."/>
            <person name="Mortensen U.H."/>
            <person name="Larsen T.O."/>
            <person name="Grigoriev I.V."/>
            <person name="Baker S.E."/>
            <person name="Andersen M.R."/>
            <person name="Nordberg H.P."/>
            <person name="Cantor M.N."/>
            <person name="Hua S.X."/>
        </authorList>
    </citation>
    <scope>NUCLEOTIDE SEQUENCE [LARGE SCALE GENOMIC DNA]</scope>
    <source>
        <strain evidence="11 12">CBS 102.13</strain>
    </source>
</reference>
<comment type="cofactor">
    <cofactor evidence="1">
        <name>heme b</name>
        <dbReference type="ChEBI" id="CHEBI:60344"/>
    </cofactor>
</comment>
<dbReference type="InterPro" id="IPR048328">
    <property type="entry name" value="Dyp_perox_C"/>
</dbReference>
<dbReference type="GeneID" id="36522602"/>